<protein>
    <submittedName>
        <fullName evidence="1">Uncharacterized protein</fullName>
    </submittedName>
</protein>
<gene>
    <name evidence="1" type="ORF">UFOVP49_138</name>
</gene>
<organism evidence="1">
    <name type="scientific">uncultured Caudovirales phage</name>
    <dbReference type="NCBI Taxonomy" id="2100421"/>
    <lineage>
        <taxon>Viruses</taxon>
        <taxon>Duplodnaviria</taxon>
        <taxon>Heunggongvirae</taxon>
        <taxon>Uroviricota</taxon>
        <taxon>Caudoviricetes</taxon>
        <taxon>Peduoviridae</taxon>
        <taxon>Maltschvirus</taxon>
        <taxon>Maltschvirus maltsch</taxon>
    </lineage>
</organism>
<evidence type="ECO:0000313" key="1">
    <source>
        <dbReference type="EMBL" id="CAB4124300.1"/>
    </source>
</evidence>
<dbReference type="EMBL" id="LR796178">
    <property type="protein sequence ID" value="CAB4124300.1"/>
    <property type="molecule type" value="Genomic_DNA"/>
</dbReference>
<proteinExistence type="predicted"/>
<name>A0A6J5KVQ3_9CAUD</name>
<accession>A0A6J5KVQ3</accession>
<sequence length="63" mass="7079">MSKLSKIVKANESFTINRYDNGFVVEVGGLNSENDYKTCKILCGTVEDLYEVINEVLLMEVDS</sequence>
<reference evidence="1" key="1">
    <citation type="submission" date="2020-04" db="EMBL/GenBank/DDBJ databases">
        <authorList>
            <person name="Chiriac C."/>
            <person name="Salcher M."/>
            <person name="Ghai R."/>
            <person name="Kavagutti S V."/>
        </authorList>
    </citation>
    <scope>NUCLEOTIDE SEQUENCE</scope>
</reference>